<evidence type="ECO:0000256" key="3">
    <source>
        <dbReference type="ARBA" id="ARBA00009337"/>
    </source>
</evidence>
<keyword evidence="5 12" id="KW-1003">Cell membrane</keyword>
<comment type="pathway">
    <text evidence="2 12">Glycan metabolism; osmoregulated periplasmic glucan (OPG) biosynthesis.</text>
</comment>
<accession>A0ABW8Z6L1</accession>
<proteinExistence type="inferred from homology"/>
<keyword evidence="8 12" id="KW-0808">Transferase</keyword>
<name>A0ABW8Z6L1_9BURK</name>
<dbReference type="InterPro" id="IPR029044">
    <property type="entry name" value="Nucleotide-diphossugar_trans"/>
</dbReference>
<evidence type="ECO:0000256" key="6">
    <source>
        <dbReference type="ARBA" id="ARBA00022519"/>
    </source>
</evidence>
<feature type="transmembrane region" description="Helical" evidence="12">
    <location>
        <begin position="196"/>
        <end position="213"/>
    </location>
</feature>
<dbReference type="NCBIfam" id="NF003962">
    <property type="entry name" value="PRK05454.2-5"/>
    <property type="match status" value="1"/>
</dbReference>
<dbReference type="InterPro" id="IPR050321">
    <property type="entry name" value="Glycosyltr_2/OpgH_subfam"/>
</dbReference>
<evidence type="ECO:0000256" key="9">
    <source>
        <dbReference type="ARBA" id="ARBA00022692"/>
    </source>
</evidence>
<dbReference type="Pfam" id="PF00535">
    <property type="entry name" value="Glycos_transf_2"/>
    <property type="match status" value="1"/>
</dbReference>
<comment type="subcellular location">
    <subcellularLocation>
        <location evidence="1">Cell inner membrane</location>
        <topology evidence="1">Multi-pass membrane protein</topology>
    </subcellularLocation>
    <subcellularLocation>
        <location evidence="12">Cell membrane</location>
        <topology evidence="12">Multi-pass membrane protein</topology>
    </subcellularLocation>
</comment>
<dbReference type="HAMAP" id="MF_01072">
    <property type="entry name" value="MdoH_OpgH"/>
    <property type="match status" value="1"/>
</dbReference>
<dbReference type="InterPro" id="IPR001173">
    <property type="entry name" value="Glyco_trans_2-like"/>
</dbReference>
<sequence>MELHITPQLRQASETSQRLERYLDRLPLTPEQRQDLAARAGELDSGDAMRDLHGLLAGERGLSGASVNRSVNLSRNASDNPAHDSVAARLELLYPQAAVNAIATKVPANSTAVPGPGDDLKVAPPINRKSMVPRPWGTLNPLSRWVEEATRKFEQRAARRKGLPPKEPVFIEDTLDLPDSPDPRGYWTHSGNVRRIVLLILMLMQSALATYFMSDVLPYHGEKPLEMVVLALFALLFCWVSAGFWTAMTGFLVLMRGDDPYLISHEQAGPKWIAPGARTAIVMPICNEDVARVFAGLRATYESVERHGDLDRFDFFVLSDSGESDICAAETQAWANLCKDVGGFGRIFYRHRRRRVKRKSGNIDDFCRRWGADYRYMLVLDADSVMSGQCLSTLVRLMETHPSAGIIQTAPRAAGRDTLYARIQQFSTRVYGPLFTAGLHYWQLGESHYWGHNAIIRLEPFMKHCALAPLPGDGNLSGPILSHDFVEASLMRRAGWSVWIAYDLDGSYEEMPPNLLDELSRDRRWCQGNLMNFRLFLARGMHIVHRAVFVTGVMAYLSAPLWALFLALSTVLLATHTLIDPQYFVEPRQLFPIWPEWHPEKALALVSATATILFLPKILSVLLIIAKGAKGYGGAVRVTLSMFIELLFSMMLAPVRMLFHTRFVLGAFLGWALSWKSPPRADNETGWGEAFRRHGVHSVLGVAWGAVVYWLNPSFIWWLMPIAGSLALSVPLSVLSSRVSFGRLFRRSKLFSIPEEVDAPRELRDTVSHLNATAPLPGFIDAVVDPSVNALVCASAHGHPRMPAVSRGAGDSLVLQALRRGPGVLTEKQKHTLLDDPRLLSELHLAVWSQPTRHSSWMAAK</sequence>
<gene>
    <name evidence="14" type="primary">mdoH</name>
    <name evidence="12" type="synonym">opgH</name>
    <name evidence="14" type="ORF">PQR63_06175</name>
</gene>
<keyword evidence="7 12" id="KW-0328">Glycosyltransferase</keyword>
<dbReference type="NCBIfam" id="NF003955">
    <property type="entry name" value="PRK05454.1-1"/>
    <property type="match status" value="1"/>
</dbReference>
<dbReference type="InterPro" id="IPR023725">
    <property type="entry name" value="Glucans_biosynth_gluTrFase_H"/>
</dbReference>
<dbReference type="Gene3D" id="3.90.550.10">
    <property type="entry name" value="Spore Coat Polysaccharide Biosynthesis Protein SpsA, Chain A"/>
    <property type="match status" value="1"/>
</dbReference>
<evidence type="ECO:0000256" key="12">
    <source>
        <dbReference type="HAMAP-Rule" id="MF_01072"/>
    </source>
</evidence>
<evidence type="ECO:0000313" key="14">
    <source>
        <dbReference type="EMBL" id="MFL9877953.1"/>
    </source>
</evidence>
<organism evidence="14 15">
    <name type="scientific">Herbaspirillum rhizosphaerae</name>
    <dbReference type="NCBI Taxonomy" id="346179"/>
    <lineage>
        <taxon>Bacteria</taxon>
        <taxon>Pseudomonadati</taxon>
        <taxon>Pseudomonadota</taxon>
        <taxon>Betaproteobacteria</taxon>
        <taxon>Burkholderiales</taxon>
        <taxon>Oxalobacteraceae</taxon>
        <taxon>Herbaspirillum</taxon>
    </lineage>
</organism>
<dbReference type="NCBIfam" id="NF003958">
    <property type="entry name" value="PRK05454.2-1"/>
    <property type="match status" value="1"/>
</dbReference>
<evidence type="ECO:0000313" key="15">
    <source>
        <dbReference type="Proteomes" id="UP001629214"/>
    </source>
</evidence>
<evidence type="ECO:0000256" key="7">
    <source>
        <dbReference type="ARBA" id="ARBA00022676"/>
    </source>
</evidence>
<feature type="transmembrane region" description="Helical" evidence="12">
    <location>
        <begin position="632"/>
        <end position="651"/>
    </location>
</feature>
<feature type="transmembrane region" description="Helical" evidence="12">
    <location>
        <begin position="228"/>
        <end position="254"/>
    </location>
</feature>
<keyword evidence="9 12" id="KW-0812">Transmembrane</keyword>
<evidence type="ECO:0000256" key="4">
    <source>
        <dbReference type="ARBA" id="ARBA00020585"/>
    </source>
</evidence>
<evidence type="ECO:0000256" key="10">
    <source>
        <dbReference type="ARBA" id="ARBA00022989"/>
    </source>
</evidence>
<evidence type="ECO:0000256" key="2">
    <source>
        <dbReference type="ARBA" id="ARBA00005001"/>
    </source>
</evidence>
<dbReference type="CDD" id="cd04191">
    <property type="entry name" value="Glucan_BSP_MdoH"/>
    <property type="match status" value="1"/>
</dbReference>
<feature type="transmembrane region" description="Helical" evidence="12">
    <location>
        <begin position="602"/>
        <end position="625"/>
    </location>
</feature>
<dbReference type="RefSeq" id="WP_408166532.1">
    <property type="nucleotide sequence ID" value="NZ_JAQQFR010000003.1"/>
</dbReference>
<feature type="domain" description="Glycosyltransferase 2-like" evidence="13">
    <location>
        <begin position="281"/>
        <end position="463"/>
    </location>
</feature>
<protein>
    <recommendedName>
        <fullName evidence="4 12">Glucans biosynthesis glucosyltransferase H</fullName>
        <ecNumber evidence="12">2.4.1.-</ecNumber>
    </recommendedName>
</protein>
<feature type="transmembrane region" description="Helical" evidence="12">
    <location>
        <begin position="718"/>
        <end position="741"/>
    </location>
</feature>
<comment type="function">
    <text evidence="12">Involved in the biosynthesis of osmoregulated periplasmic glucans (OPGs).</text>
</comment>
<feature type="transmembrane region" description="Helical" evidence="12">
    <location>
        <begin position="547"/>
        <end position="574"/>
    </location>
</feature>
<dbReference type="PANTHER" id="PTHR43867:SF5">
    <property type="entry name" value="GLUCANS BIOSYNTHESIS GLUCOSYLTRANSFERASE H"/>
    <property type="match status" value="1"/>
</dbReference>
<keyword evidence="11 12" id="KW-0472">Membrane</keyword>
<evidence type="ECO:0000256" key="11">
    <source>
        <dbReference type="ARBA" id="ARBA00023136"/>
    </source>
</evidence>
<reference evidence="14 15" key="1">
    <citation type="journal article" date="2024" name="Chem. Sci.">
        <title>Discovery of megapolipeptins by genome mining of a Burkholderiales bacteria collection.</title>
        <authorList>
            <person name="Paulo B.S."/>
            <person name="Recchia M.J.J."/>
            <person name="Lee S."/>
            <person name="Fergusson C.H."/>
            <person name="Romanowski S.B."/>
            <person name="Hernandez A."/>
            <person name="Krull N."/>
            <person name="Liu D.Y."/>
            <person name="Cavanagh H."/>
            <person name="Bos A."/>
            <person name="Gray C.A."/>
            <person name="Murphy B.T."/>
            <person name="Linington R.G."/>
            <person name="Eustaquio A.S."/>
        </authorList>
    </citation>
    <scope>NUCLEOTIDE SEQUENCE [LARGE SCALE GENOMIC DNA]</scope>
    <source>
        <strain evidence="14 15">RL21-008-BIB-B</strain>
    </source>
</reference>
<comment type="similarity">
    <text evidence="3 12">Belongs to the glycosyltransferase 2 family. OpgH subfamily.</text>
</comment>
<evidence type="ECO:0000256" key="8">
    <source>
        <dbReference type="ARBA" id="ARBA00022679"/>
    </source>
</evidence>
<dbReference type="PANTHER" id="PTHR43867">
    <property type="entry name" value="CELLULOSE SYNTHASE CATALYTIC SUBUNIT A [UDP-FORMING]"/>
    <property type="match status" value="1"/>
</dbReference>
<dbReference type="SUPFAM" id="SSF53448">
    <property type="entry name" value="Nucleotide-diphospho-sugar transferases"/>
    <property type="match status" value="1"/>
</dbReference>
<dbReference type="Proteomes" id="UP001629214">
    <property type="component" value="Unassembled WGS sequence"/>
</dbReference>
<dbReference type="EC" id="2.4.1.-" evidence="12"/>
<keyword evidence="15" id="KW-1185">Reference proteome</keyword>
<dbReference type="EMBL" id="JAQQFR010000003">
    <property type="protein sequence ID" value="MFL9877953.1"/>
    <property type="molecule type" value="Genomic_DNA"/>
</dbReference>
<dbReference type="GO" id="GO:0016757">
    <property type="term" value="F:glycosyltransferase activity"/>
    <property type="evidence" value="ECO:0007669"/>
    <property type="project" value="UniProtKB-KW"/>
</dbReference>
<evidence type="ECO:0000256" key="5">
    <source>
        <dbReference type="ARBA" id="ARBA00022475"/>
    </source>
</evidence>
<evidence type="ECO:0000259" key="13">
    <source>
        <dbReference type="Pfam" id="PF00535"/>
    </source>
</evidence>
<keyword evidence="6" id="KW-0997">Cell inner membrane</keyword>
<keyword evidence="10 12" id="KW-1133">Transmembrane helix</keyword>
<evidence type="ECO:0000256" key="1">
    <source>
        <dbReference type="ARBA" id="ARBA00004429"/>
    </source>
</evidence>
<comment type="caution">
    <text evidence="14">The sequence shown here is derived from an EMBL/GenBank/DDBJ whole genome shotgun (WGS) entry which is preliminary data.</text>
</comment>